<dbReference type="KEGG" id="kdj:28972044"/>
<feature type="region of interest" description="Disordered" evidence="1">
    <location>
        <begin position="129"/>
        <end position="188"/>
    </location>
</feature>
<gene>
    <name evidence="2" type="ORF">I303_106396</name>
</gene>
<organism evidence="2 3">
    <name type="scientific">Kwoniella dejecticola CBS 10117</name>
    <dbReference type="NCBI Taxonomy" id="1296121"/>
    <lineage>
        <taxon>Eukaryota</taxon>
        <taxon>Fungi</taxon>
        <taxon>Dikarya</taxon>
        <taxon>Basidiomycota</taxon>
        <taxon>Agaricomycotina</taxon>
        <taxon>Tremellomycetes</taxon>
        <taxon>Tremellales</taxon>
        <taxon>Cryptococcaceae</taxon>
        <taxon>Kwoniella</taxon>
    </lineage>
</organism>
<feature type="region of interest" description="Disordered" evidence="1">
    <location>
        <begin position="209"/>
        <end position="229"/>
    </location>
</feature>
<protein>
    <submittedName>
        <fullName evidence="2">Uncharacterized protein</fullName>
    </submittedName>
</protein>
<dbReference type="RefSeq" id="XP_018259417.2">
    <property type="nucleotide sequence ID" value="XM_018411605.2"/>
</dbReference>
<dbReference type="GeneID" id="28972044"/>
<reference evidence="2" key="2">
    <citation type="submission" date="2024-02" db="EMBL/GenBank/DDBJ databases">
        <title>Comparative genomics of Cryptococcus and Kwoniella reveals pathogenesis evolution and contrasting modes of karyotype evolution via chromosome fusion or intercentromeric recombination.</title>
        <authorList>
            <person name="Coelho M.A."/>
            <person name="David-Palma M."/>
            <person name="Shea T."/>
            <person name="Bowers K."/>
            <person name="McGinley-Smith S."/>
            <person name="Mohammad A.W."/>
            <person name="Gnirke A."/>
            <person name="Yurkov A.M."/>
            <person name="Nowrousian M."/>
            <person name="Sun S."/>
            <person name="Cuomo C.A."/>
            <person name="Heitman J."/>
        </authorList>
    </citation>
    <scope>NUCLEOTIDE SEQUENCE</scope>
    <source>
        <strain evidence="2">CBS 10117</strain>
    </source>
</reference>
<dbReference type="Proteomes" id="UP000078595">
    <property type="component" value="Chromosome 8"/>
</dbReference>
<evidence type="ECO:0000313" key="2">
    <source>
        <dbReference type="EMBL" id="WWC63791.1"/>
    </source>
</evidence>
<dbReference type="AlphaFoldDB" id="A0AAJ8KU46"/>
<feature type="compositionally biased region" description="Low complexity" evidence="1">
    <location>
        <begin position="145"/>
        <end position="154"/>
    </location>
</feature>
<dbReference type="EMBL" id="CP144537">
    <property type="protein sequence ID" value="WWC63791.1"/>
    <property type="molecule type" value="Genomic_DNA"/>
</dbReference>
<sequence length="325" mass="35695">MVRPSSSLQVIASSALRAQRVGPRPRQQPISFEDRQQRQLQLQGQQAGDIVQQAARCILLHDIPRPALPSDIERALKASGAVDSSFSSSSITTLPPSLPKAPSLYRTVHITLPSHKKAVQLSTTLSTRPIFSSGRPVRSRSRTESASASASASAQFGEISADGTSSEGISGSGNGNASTTKRDLSTQAQLTHVNSTSWTSNIIAKTFSDRSNPEKDQQQSHSVQKTFTPEWSMRSGLRGRRVIIQGLPLRISLDEVKRLGKDCGVVQDMEGCMRLPSSRQSQVSTYCLTTNTVNDAHRLARKIHMKWYKVDLLGQQWLMRAHVHY</sequence>
<reference evidence="2" key="1">
    <citation type="submission" date="2013-07" db="EMBL/GenBank/DDBJ databases">
        <authorList>
            <consortium name="The Broad Institute Genome Sequencing Platform"/>
            <person name="Cuomo C."/>
            <person name="Litvintseva A."/>
            <person name="Chen Y."/>
            <person name="Heitman J."/>
            <person name="Sun S."/>
            <person name="Springer D."/>
            <person name="Dromer F."/>
            <person name="Young S.K."/>
            <person name="Zeng Q."/>
            <person name="Gargeya S."/>
            <person name="Fitzgerald M."/>
            <person name="Abouelleil A."/>
            <person name="Alvarado L."/>
            <person name="Berlin A.M."/>
            <person name="Chapman S.B."/>
            <person name="Dewar J."/>
            <person name="Goldberg J."/>
            <person name="Griggs A."/>
            <person name="Gujja S."/>
            <person name="Hansen M."/>
            <person name="Howarth C."/>
            <person name="Imamovic A."/>
            <person name="Larimer J."/>
            <person name="McCowan C."/>
            <person name="Murphy C."/>
            <person name="Pearson M."/>
            <person name="Priest M."/>
            <person name="Roberts A."/>
            <person name="Saif S."/>
            <person name="Shea T."/>
            <person name="Sykes S."/>
            <person name="Wortman J."/>
            <person name="Nusbaum C."/>
            <person name="Birren B."/>
        </authorList>
    </citation>
    <scope>NUCLEOTIDE SEQUENCE</scope>
    <source>
        <strain evidence="2">CBS 10117</strain>
    </source>
</reference>
<evidence type="ECO:0000256" key="1">
    <source>
        <dbReference type="SAM" id="MobiDB-lite"/>
    </source>
</evidence>
<proteinExistence type="predicted"/>
<accession>A0AAJ8KU46</accession>
<keyword evidence="3" id="KW-1185">Reference proteome</keyword>
<feature type="compositionally biased region" description="Basic and acidic residues" evidence="1">
    <location>
        <begin position="209"/>
        <end position="218"/>
    </location>
</feature>
<feature type="compositionally biased region" description="Polar residues" evidence="1">
    <location>
        <begin position="219"/>
        <end position="229"/>
    </location>
</feature>
<feature type="compositionally biased region" description="Low complexity" evidence="1">
    <location>
        <begin position="163"/>
        <end position="179"/>
    </location>
</feature>
<name>A0AAJ8KU46_9TREE</name>
<evidence type="ECO:0000313" key="3">
    <source>
        <dbReference type="Proteomes" id="UP000078595"/>
    </source>
</evidence>